<evidence type="ECO:0000313" key="3">
    <source>
        <dbReference type="EMBL" id="KFE69651.1"/>
    </source>
</evidence>
<dbReference type="RefSeq" id="WP_044187027.1">
    <property type="nucleotide sequence ID" value="NZ_JMCB01000004.1"/>
</dbReference>
<reference evidence="3 4" key="1">
    <citation type="submission" date="2014-04" db="EMBL/GenBank/DDBJ databases">
        <title>Genome assembly of Hyalangium minutum DSM 14724.</title>
        <authorList>
            <person name="Sharma G."/>
            <person name="Subramanian S."/>
        </authorList>
    </citation>
    <scope>NUCLEOTIDE SEQUENCE [LARGE SCALE GENOMIC DNA]</scope>
    <source>
        <strain evidence="3 4">DSM 14724</strain>
    </source>
</reference>
<keyword evidence="4" id="KW-1185">Reference proteome</keyword>
<protein>
    <recommendedName>
        <fullName evidence="2">Tail specific protease domain-containing protein</fullName>
    </recommendedName>
</protein>
<dbReference type="Gene3D" id="3.90.226.10">
    <property type="entry name" value="2-enoyl-CoA Hydratase, Chain A, domain 1"/>
    <property type="match status" value="1"/>
</dbReference>
<keyword evidence="1" id="KW-0812">Transmembrane</keyword>
<accession>A0A085WPN8</accession>
<keyword evidence="1" id="KW-1133">Transmembrane helix</keyword>
<dbReference type="Pfam" id="PF03572">
    <property type="entry name" value="Peptidase_S41"/>
    <property type="match status" value="1"/>
</dbReference>
<dbReference type="InterPro" id="IPR029045">
    <property type="entry name" value="ClpP/crotonase-like_dom_sf"/>
</dbReference>
<sequence>MPRLSRFLRLVLKGLAGLFLALMVLLVAGYFWLKHSARPSELIGLTVPQDQREKETARLQKLGLRVPPEGVVLEHPFDPPWTSRSMVVPSRWLLQPGVRILLSRDMELRPADVLADLDLLETVMSRAYGGWVSAEEQGWDWKAWFAGWRQKLRDAGDRPLSIDEAFQPMDALYAVRLDNHTQVPLQRMETGSVSQSAVLARAPQGTCTRVRNRQGVEFALNPKDAGQQPRKALSPDPGLTRLEDIQYLSVPSARGELAAVECSGEWIELSPVGGPRDSSLKAMLFSRLFVPSDKPEVRRLSPEAVYARIPGMYPELYQGIEQKRATWPQPTGQERVLIVDLRGNSGGSSDYGWQVLQGWVDPQRAVTMERLGHTLSASCFYASLKWNFSSVFMGGLQPPLDEADHKDLQEGIELLEASYPEECPREDTETPPQWTWKDHQFQRAISGMRIITLVDNSCGSDCELLTLQLGSLPETVVVGRNTGGVCQFIQPGYGILPHTRLPFRIALGESNPYGDHRSVDGYGLDVDVLLRGGEDWTPERVARLAELLR</sequence>
<dbReference type="SUPFAM" id="SSF52096">
    <property type="entry name" value="ClpP/crotonase"/>
    <property type="match status" value="1"/>
</dbReference>
<proteinExistence type="predicted"/>
<gene>
    <name evidence="3" type="ORF">DB31_6626</name>
</gene>
<feature type="transmembrane region" description="Helical" evidence="1">
    <location>
        <begin position="12"/>
        <end position="33"/>
    </location>
</feature>
<dbReference type="EMBL" id="JMCB01000004">
    <property type="protein sequence ID" value="KFE69651.1"/>
    <property type="molecule type" value="Genomic_DNA"/>
</dbReference>
<evidence type="ECO:0000256" key="1">
    <source>
        <dbReference type="SAM" id="Phobius"/>
    </source>
</evidence>
<dbReference type="GO" id="GO:0008236">
    <property type="term" value="F:serine-type peptidase activity"/>
    <property type="evidence" value="ECO:0007669"/>
    <property type="project" value="InterPro"/>
</dbReference>
<dbReference type="Proteomes" id="UP000028725">
    <property type="component" value="Unassembled WGS sequence"/>
</dbReference>
<name>A0A085WPN8_9BACT</name>
<organism evidence="3 4">
    <name type="scientific">Hyalangium minutum</name>
    <dbReference type="NCBI Taxonomy" id="394096"/>
    <lineage>
        <taxon>Bacteria</taxon>
        <taxon>Pseudomonadati</taxon>
        <taxon>Myxococcota</taxon>
        <taxon>Myxococcia</taxon>
        <taxon>Myxococcales</taxon>
        <taxon>Cystobacterineae</taxon>
        <taxon>Archangiaceae</taxon>
        <taxon>Hyalangium</taxon>
    </lineage>
</organism>
<dbReference type="AlphaFoldDB" id="A0A085WPN8"/>
<evidence type="ECO:0000259" key="2">
    <source>
        <dbReference type="Pfam" id="PF03572"/>
    </source>
</evidence>
<dbReference type="GO" id="GO:0006508">
    <property type="term" value="P:proteolysis"/>
    <property type="evidence" value="ECO:0007669"/>
    <property type="project" value="InterPro"/>
</dbReference>
<evidence type="ECO:0000313" key="4">
    <source>
        <dbReference type="Proteomes" id="UP000028725"/>
    </source>
</evidence>
<feature type="domain" description="Tail specific protease" evidence="2">
    <location>
        <begin position="335"/>
        <end position="485"/>
    </location>
</feature>
<keyword evidence="1" id="KW-0472">Membrane</keyword>
<dbReference type="OrthoDB" id="5185672at2"/>
<dbReference type="InterPro" id="IPR005151">
    <property type="entry name" value="Tail-specific_protease"/>
</dbReference>
<comment type="caution">
    <text evidence="3">The sequence shown here is derived from an EMBL/GenBank/DDBJ whole genome shotgun (WGS) entry which is preliminary data.</text>
</comment>